<dbReference type="GO" id="GO:0005524">
    <property type="term" value="F:ATP binding"/>
    <property type="evidence" value="ECO:0007669"/>
    <property type="project" value="InterPro"/>
</dbReference>
<dbReference type="AlphaFoldDB" id="A0A7W7YAL7"/>
<organism evidence="2 3">
    <name type="scientific">Prosthecobacter vanneervenii</name>
    <dbReference type="NCBI Taxonomy" id="48466"/>
    <lineage>
        <taxon>Bacteria</taxon>
        <taxon>Pseudomonadati</taxon>
        <taxon>Verrucomicrobiota</taxon>
        <taxon>Verrucomicrobiia</taxon>
        <taxon>Verrucomicrobiales</taxon>
        <taxon>Verrucomicrobiaceae</taxon>
        <taxon>Prosthecobacter</taxon>
    </lineage>
</organism>
<dbReference type="Proteomes" id="UP000590740">
    <property type="component" value="Unassembled WGS sequence"/>
</dbReference>
<evidence type="ECO:0000259" key="1">
    <source>
        <dbReference type="Pfam" id="PF13304"/>
    </source>
</evidence>
<dbReference type="PANTHER" id="PTHR32182:SF22">
    <property type="entry name" value="ATP-DEPENDENT ENDONUCLEASE, OLD FAMILY-RELATED"/>
    <property type="match status" value="1"/>
</dbReference>
<dbReference type="GO" id="GO:0006302">
    <property type="term" value="P:double-strand break repair"/>
    <property type="evidence" value="ECO:0007669"/>
    <property type="project" value="TreeGrafter"/>
</dbReference>
<keyword evidence="3" id="KW-1185">Reference proteome</keyword>
<gene>
    <name evidence="2" type="ORF">HNQ65_002268</name>
</gene>
<evidence type="ECO:0000313" key="3">
    <source>
        <dbReference type="Proteomes" id="UP000590740"/>
    </source>
</evidence>
<name>A0A7W7YAL7_9BACT</name>
<dbReference type="EMBL" id="JACHIG010000004">
    <property type="protein sequence ID" value="MBB5032686.1"/>
    <property type="molecule type" value="Genomic_DNA"/>
</dbReference>
<comment type="caution">
    <text evidence="2">The sequence shown here is derived from an EMBL/GenBank/DDBJ whole genome shotgun (WGS) entry which is preliminary data.</text>
</comment>
<dbReference type="PANTHER" id="PTHR32182">
    <property type="entry name" value="DNA REPLICATION AND REPAIR PROTEIN RECF"/>
    <property type="match status" value="1"/>
</dbReference>
<proteinExistence type="predicted"/>
<dbReference type="GO" id="GO:0016887">
    <property type="term" value="F:ATP hydrolysis activity"/>
    <property type="evidence" value="ECO:0007669"/>
    <property type="project" value="InterPro"/>
</dbReference>
<dbReference type="InterPro" id="IPR027417">
    <property type="entry name" value="P-loop_NTPase"/>
</dbReference>
<evidence type="ECO:0000313" key="2">
    <source>
        <dbReference type="EMBL" id="MBB5032686.1"/>
    </source>
</evidence>
<accession>A0A7W7YAL7</accession>
<dbReference type="Gene3D" id="3.40.50.300">
    <property type="entry name" value="P-loop containing nucleotide triphosphate hydrolases"/>
    <property type="match status" value="2"/>
</dbReference>
<dbReference type="GO" id="GO:0000731">
    <property type="term" value="P:DNA synthesis involved in DNA repair"/>
    <property type="evidence" value="ECO:0007669"/>
    <property type="project" value="TreeGrafter"/>
</dbReference>
<dbReference type="InterPro" id="IPR003959">
    <property type="entry name" value="ATPase_AAA_core"/>
</dbReference>
<dbReference type="SUPFAM" id="SSF52540">
    <property type="entry name" value="P-loop containing nucleoside triphosphate hydrolases"/>
    <property type="match status" value="1"/>
</dbReference>
<feature type="domain" description="ATPase AAA-type core" evidence="1">
    <location>
        <begin position="49"/>
        <end position="433"/>
    </location>
</feature>
<dbReference type="Pfam" id="PF13304">
    <property type="entry name" value="AAA_21"/>
    <property type="match status" value="1"/>
</dbReference>
<reference evidence="2 3" key="1">
    <citation type="submission" date="2020-08" db="EMBL/GenBank/DDBJ databases">
        <title>Genomic Encyclopedia of Type Strains, Phase IV (KMG-IV): sequencing the most valuable type-strain genomes for metagenomic binning, comparative biology and taxonomic classification.</title>
        <authorList>
            <person name="Goeker M."/>
        </authorList>
    </citation>
    <scope>NUCLEOTIDE SEQUENCE [LARGE SCALE GENOMIC DNA]</scope>
    <source>
        <strain evidence="2 3">DSM 12252</strain>
    </source>
</reference>
<dbReference type="RefSeq" id="WP_221306128.1">
    <property type="nucleotide sequence ID" value="NZ_JACHIG010000004.1"/>
</dbReference>
<sequence length="520" mass="58267">MVCWLWDEGGRYKHIASKGFLSLNKRMLTRLRIKGFKNLSDVEVFFGPFTCIAGANAVGKSNLFDAIRFLSLLADMKLDEAARSIRAEDDRNGDVRSLFTNDGYAVAKEIEFDLDMIVPREAVDELGQTGEASTTCLNYKLRIGYRETADDRRQLGELELLFEELNYITHTDARKRLRFHPSRAWLESVIVGRKTSKLISTLSESGKTFVVLHQDGAARTGLNKRGVGYKRVARQLPRTVLSAGDADSPTVLCARVELRSWELLQLEPSAMRESDSINQSTGVDASGAHMAATLYELGRIPLIPGTPADPEAVYQRVSNRLSELLGDVRGVGVDVDEKRELLSLYLVDRMGVRTPARSLSDGTLSFIALVIKQMESRGNRLLCMEEPENGIHPRRIPAILDLLQDIAVDVSSAVDDANPLRQIIVNTHSPSVVQQVPDESVLFAETVPSWTPGRKTFERLVFRILPDTWRSKGNDDEMIVKKASLLAYLRVPGKRRESEDEEHKERRVIDSAYVQTVLEL</sequence>
<protein>
    <submittedName>
        <fullName evidence="2">Putative ATPase</fullName>
    </submittedName>
</protein>